<sequence length="307" mass="35534">MKSHILFNVGFAVVFFLAFTFILSLYKDDFVQALDSDDYFPKDATLGMNACQNWTEDVRDFNPTEVAEEISVLMYHRVVADDDVADIHLDENGEMLSTVITKSAFEAQMKLLHDENYTTLTAKELEYFIKGDLEIPEKSVVLTFDDGFKDNAIEVYPVLKKYDMNAISFIITSAIKKYDQDYQASEYQYFSLDDLKNTCDVFEFQSHTYNFHKREKDHTPYLIGKEDPIVEKDLQASLYNLEGRNQAFASPYGEYDEENIELFKKLGFNIAFTTNPVSTEIGTNPYEIPRKEIFPSDSIEDFKQKIE</sequence>
<proteinExistence type="predicted"/>
<reference evidence="5 6" key="1">
    <citation type="submission" date="2018-07" db="EMBL/GenBank/DDBJ databases">
        <title>Genomic Encyclopedia of Type Strains, Phase IV (KMG-IV): sequencing the most valuable type-strain genomes for metagenomic binning, comparative biology and taxonomic classification.</title>
        <authorList>
            <person name="Goeker M."/>
        </authorList>
    </citation>
    <scope>NUCLEOTIDE SEQUENCE [LARGE SCALE GENOMIC DNA]</scope>
    <source>
        <strain evidence="5 6">DSM 27696</strain>
    </source>
</reference>
<keyword evidence="2" id="KW-0732">Signal</keyword>
<keyword evidence="3" id="KW-0472">Membrane</keyword>
<dbReference type="SUPFAM" id="SSF88713">
    <property type="entry name" value="Glycoside hydrolase/deacetylase"/>
    <property type="match status" value="1"/>
</dbReference>
<evidence type="ECO:0000313" key="5">
    <source>
        <dbReference type="EMBL" id="RCW77338.1"/>
    </source>
</evidence>
<accession>A0A368YD24</accession>
<dbReference type="Proteomes" id="UP000252585">
    <property type="component" value="Unassembled WGS sequence"/>
</dbReference>
<name>A0A368YD24_9BACI</name>
<keyword evidence="6" id="KW-1185">Reference proteome</keyword>
<dbReference type="PROSITE" id="PS51677">
    <property type="entry name" value="NODB"/>
    <property type="match status" value="1"/>
</dbReference>
<comment type="subcellular location">
    <subcellularLocation>
        <location evidence="1">Secreted</location>
    </subcellularLocation>
</comment>
<dbReference type="GO" id="GO:0016810">
    <property type="term" value="F:hydrolase activity, acting on carbon-nitrogen (but not peptide) bonds"/>
    <property type="evidence" value="ECO:0007669"/>
    <property type="project" value="InterPro"/>
</dbReference>
<gene>
    <name evidence="5" type="ORF">DFR57_101209</name>
</gene>
<dbReference type="PANTHER" id="PTHR34216:SF3">
    <property type="entry name" value="POLY-BETA-1,6-N-ACETYL-D-GLUCOSAMINE N-DEACETYLASE"/>
    <property type="match status" value="1"/>
</dbReference>
<dbReference type="InterPro" id="IPR002509">
    <property type="entry name" value="NODB_dom"/>
</dbReference>
<evidence type="ECO:0000256" key="3">
    <source>
        <dbReference type="SAM" id="Phobius"/>
    </source>
</evidence>
<protein>
    <submittedName>
        <fullName evidence="5">Polysaccharide deacetylase</fullName>
    </submittedName>
</protein>
<dbReference type="GO" id="GO:0005576">
    <property type="term" value="C:extracellular region"/>
    <property type="evidence" value="ECO:0007669"/>
    <property type="project" value="UniProtKB-SubCell"/>
</dbReference>
<keyword evidence="3" id="KW-1133">Transmembrane helix</keyword>
<dbReference type="RefSeq" id="WP_114351275.1">
    <property type="nucleotide sequence ID" value="NZ_QPJJ01000001.1"/>
</dbReference>
<dbReference type="GO" id="GO:0005975">
    <property type="term" value="P:carbohydrate metabolic process"/>
    <property type="evidence" value="ECO:0007669"/>
    <property type="project" value="InterPro"/>
</dbReference>
<comment type="caution">
    <text evidence="5">The sequence shown here is derived from an EMBL/GenBank/DDBJ whole genome shotgun (WGS) entry which is preliminary data.</text>
</comment>
<dbReference type="Pfam" id="PF01522">
    <property type="entry name" value="Polysacc_deac_1"/>
    <property type="match status" value="1"/>
</dbReference>
<evidence type="ECO:0000259" key="4">
    <source>
        <dbReference type="PROSITE" id="PS51677"/>
    </source>
</evidence>
<keyword evidence="3" id="KW-0812">Transmembrane</keyword>
<evidence type="ECO:0000256" key="2">
    <source>
        <dbReference type="ARBA" id="ARBA00022729"/>
    </source>
</evidence>
<dbReference type="EMBL" id="QPJJ01000001">
    <property type="protein sequence ID" value="RCW77338.1"/>
    <property type="molecule type" value="Genomic_DNA"/>
</dbReference>
<dbReference type="Gene3D" id="3.20.20.370">
    <property type="entry name" value="Glycoside hydrolase/deacetylase"/>
    <property type="match status" value="1"/>
</dbReference>
<evidence type="ECO:0000313" key="6">
    <source>
        <dbReference type="Proteomes" id="UP000252585"/>
    </source>
</evidence>
<dbReference type="InterPro" id="IPR011330">
    <property type="entry name" value="Glyco_hydro/deAcase_b/a-brl"/>
</dbReference>
<organism evidence="5 6">
    <name type="scientific">Saliterribacillus persicus</name>
    <dbReference type="NCBI Taxonomy" id="930114"/>
    <lineage>
        <taxon>Bacteria</taxon>
        <taxon>Bacillati</taxon>
        <taxon>Bacillota</taxon>
        <taxon>Bacilli</taxon>
        <taxon>Bacillales</taxon>
        <taxon>Bacillaceae</taxon>
        <taxon>Saliterribacillus</taxon>
    </lineage>
</organism>
<feature type="domain" description="NodB homology" evidence="4">
    <location>
        <begin position="138"/>
        <end position="307"/>
    </location>
</feature>
<dbReference type="AlphaFoldDB" id="A0A368YD24"/>
<dbReference type="InterPro" id="IPR051398">
    <property type="entry name" value="Polysacch_Deacetylase"/>
</dbReference>
<dbReference type="PANTHER" id="PTHR34216">
    <property type="match status" value="1"/>
</dbReference>
<dbReference type="OrthoDB" id="9778320at2"/>
<feature type="transmembrane region" description="Helical" evidence="3">
    <location>
        <begin position="5"/>
        <end position="26"/>
    </location>
</feature>
<evidence type="ECO:0000256" key="1">
    <source>
        <dbReference type="ARBA" id="ARBA00004613"/>
    </source>
</evidence>